<keyword evidence="5" id="KW-1185">Reference proteome</keyword>
<dbReference type="Pfam" id="PF02944">
    <property type="entry name" value="BESS"/>
    <property type="match status" value="1"/>
</dbReference>
<dbReference type="PROSITE" id="PS51029">
    <property type="entry name" value="MADF"/>
    <property type="match status" value="1"/>
</dbReference>
<gene>
    <name evidence="4" type="ORF">EEDITHA_LOCUS14016</name>
</gene>
<organism evidence="4 5">
    <name type="scientific">Euphydryas editha</name>
    <name type="common">Edith's checkerspot</name>
    <dbReference type="NCBI Taxonomy" id="104508"/>
    <lineage>
        <taxon>Eukaryota</taxon>
        <taxon>Metazoa</taxon>
        <taxon>Ecdysozoa</taxon>
        <taxon>Arthropoda</taxon>
        <taxon>Hexapoda</taxon>
        <taxon>Insecta</taxon>
        <taxon>Pterygota</taxon>
        <taxon>Neoptera</taxon>
        <taxon>Endopterygota</taxon>
        <taxon>Lepidoptera</taxon>
        <taxon>Glossata</taxon>
        <taxon>Ditrysia</taxon>
        <taxon>Papilionoidea</taxon>
        <taxon>Nymphalidae</taxon>
        <taxon>Nymphalinae</taxon>
        <taxon>Euphydryas</taxon>
    </lineage>
</organism>
<dbReference type="Pfam" id="PF10545">
    <property type="entry name" value="MADF_DNA_bdg"/>
    <property type="match status" value="1"/>
</dbReference>
<dbReference type="EMBL" id="CAKOGL010000020">
    <property type="protein sequence ID" value="CAH2098962.1"/>
    <property type="molecule type" value="Genomic_DNA"/>
</dbReference>
<dbReference type="GO" id="GO:0003677">
    <property type="term" value="F:DNA binding"/>
    <property type="evidence" value="ECO:0007669"/>
    <property type="project" value="InterPro"/>
</dbReference>
<reference evidence="4" key="1">
    <citation type="submission" date="2022-03" db="EMBL/GenBank/DDBJ databases">
        <authorList>
            <person name="Tunstrom K."/>
        </authorList>
    </citation>
    <scope>NUCLEOTIDE SEQUENCE</scope>
</reference>
<dbReference type="InterPro" id="IPR006578">
    <property type="entry name" value="MADF-dom"/>
</dbReference>
<feature type="domain" description="MADF" evidence="2">
    <location>
        <begin position="13"/>
        <end position="105"/>
    </location>
</feature>
<dbReference type="AlphaFoldDB" id="A0AAU9UM63"/>
<evidence type="ECO:0000313" key="4">
    <source>
        <dbReference type="EMBL" id="CAH2098962.1"/>
    </source>
</evidence>
<dbReference type="PROSITE" id="PS51031">
    <property type="entry name" value="BESS"/>
    <property type="match status" value="1"/>
</dbReference>
<accession>A0AAU9UM63</accession>
<protein>
    <recommendedName>
        <fullName evidence="6">MADF domain-containing protein</fullName>
    </recommendedName>
</protein>
<keyword evidence="1" id="KW-0539">Nucleus</keyword>
<name>A0AAU9UM63_EUPED</name>
<feature type="domain" description="BESS" evidence="3">
    <location>
        <begin position="174"/>
        <end position="213"/>
    </location>
</feature>
<dbReference type="InterPro" id="IPR039353">
    <property type="entry name" value="TF_Adf1"/>
</dbReference>
<dbReference type="SMART" id="SM00595">
    <property type="entry name" value="MADF"/>
    <property type="match status" value="1"/>
</dbReference>
<proteinExistence type="predicted"/>
<dbReference type="InterPro" id="IPR004210">
    <property type="entry name" value="BESS_motif"/>
</dbReference>
<evidence type="ECO:0000259" key="2">
    <source>
        <dbReference type="PROSITE" id="PS51029"/>
    </source>
</evidence>
<dbReference type="PANTHER" id="PTHR12243">
    <property type="entry name" value="MADF DOMAIN TRANSCRIPTION FACTOR"/>
    <property type="match status" value="1"/>
</dbReference>
<evidence type="ECO:0008006" key="6">
    <source>
        <dbReference type="Google" id="ProtNLM"/>
    </source>
</evidence>
<comment type="subcellular location">
    <subcellularLocation>
        <location evidence="1">Nucleus</location>
    </subcellularLocation>
</comment>
<dbReference type="Proteomes" id="UP001153954">
    <property type="component" value="Unassembled WGS sequence"/>
</dbReference>
<evidence type="ECO:0000259" key="3">
    <source>
        <dbReference type="PROSITE" id="PS51031"/>
    </source>
</evidence>
<comment type="caution">
    <text evidence="4">The sequence shown here is derived from an EMBL/GenBank/DDBJ whole genome shotgun (WGS) entry which is preliminary data.</text>
</comment>
<sequence>MADAVKLSISTDKMISLIKDRSCIWDRMDAGYRDKLRREKAWSDIYRELYPKFDTLKEGQKMKIGQQITKKWFNIRDAYVKSMKGPKRRPYLYAQALSFLDPVILGDRQDAQDYLEEQSLEGEPEVWLNEATFIDVEASQEPQMKKSKQEINSFLEGESDTVVSIFSKMVNREEDEDRAFFTSITPTVKSLSADAKLEFRIQVMKLLKKLKNDTNNRIVIKTNDSDSE</sequence>
<evidence type="ECO:0000313" key="5">
    <source>
        <dbReference type="Proteomes" id="UP001153954"/>
    </source>
</evidence>
<evidence type="ECO:0000256" key="1">
    <source>
        <dbReference type="PROSITE-ProRule" id="PRU00371"/>
    </source>
</evidence>
<dbReference type="GO" id="GO:0005634">
    <property type="term" value="C:nucleus"/>
    <property type="evidence" value="ECO:0007669"/>
    <property type="project" value="UniProtKB-SubCell"/>
</dbReference>
<dbReference type="PANTHER" id="PTHR12243:SF67">
    <property type="entry name" value="COREPRESSOR OF PANGOLIN, ISOFORM A-RELATED"/>
    <property type="match status" value="1"/>
</dbReference>